<dbReference type="SUPFAM" id="SSF56112">
    <property type="entry name" value="Protein kinase-like (PK-like)"/>
    <property type="match status" value="1"/>
</dbReference>
<comment type="caution">
    <text evidence="1">The sequence shown here is derived from an EMBL/GenBank/DDBJ whole genome shotgun (WGS) entry which is preliminary data.</text>
</comment>
<name>A0A8X7TF38_BRACI</name>
<evidence type="ECO:0000313" key="2">
    <source>
        <dbReference type="Proteomes" id="UP000886595"/>
    </source>
</evidence>
<dbReference type="Gene3D" id="3.30.200.20">
    <property type="entry name" value="Phosphorylase Kinase, domain 1"/>
    <property type="match status" value="1"/>
</dbReference>
<dbReference type="Proteomes" id="UP000886595">
    <property type="component" value="Unassembled WGS sequence"/>
</dbReference>
<proteinExistence type="predicted"/>
<evidence type="ECO:0000313" key="1">
    <source>
        <dbReference type="EMBL" id="KAG2239730.1"/>
    </source>
</evidence>
<dbReference type="EMBL" id="JAAMPC010001591">
    <property type="protein sequence ID" value="KAG2239730.1"/>
    <property type="molecule type" value="Genomic_DNA"/>
</dbReference>
<organism evidence="1 2">
    <name type="scientific">Brassica carinata</name>
    <name type="common">Ethiopian mustard</name>
    <name type="synonym">Abyssinian cabbage</name>
    <dbReference type="NCBI Taxonomy" id="52824"/>
    <lineage>
        <taxon>Eukaryota</taxon>
        <taxon>Viridiplantae</taxon>
        <taxon>Streptophyta</taxon>
        <taxon>Embryophyta</taxon>
        <taxon>Tracheophyta</taxon>
        <taxon>Spermatophyta</taxon>
        <taxon>Magnoliopsida</taxon>
        <taxon>eudicotyledons</taxon>
        <taxon>Gunneridae</taxon>
        <taxon>Pentapetalae</taxon>
        <taxon>rosids</taxon>
        <taxon>malvids</taxon>
        <taxon>Brassicales</taxon>
        <taxon>Brassicaceae</taxon>
        <taxon>Brassiceae</taxon>
        <taxon>Brassica</taxon>
    </lineage>
</organism>
<dbReference type="InterPro" id="IPR011009">
    <property type="entry name" value="Kinase-like_dom_sf"/>
</dbReference>
<dbReference type="AlphaFoldDB" id="A0A8X7TF38"/>
<gene>
    <name evidence="1" type="ORF">Bca52824_091427</name>
</gene>
<keyword evidence="2" id="KW-1185">Reference proteome</keyword>
<protein>
    <submittedName>
        <fullName evidence="1">Uncharacterized protein</fullName>
    </submittedName>
</protein>
<reference evidence="1 2" key="1">
    <citation type="submission" date="2020-02" db="EMBL/GenBank/DDBJ databases">
        <authorList>
            <person name="Ma Q."/>
            <person name="Huang Y."/>
            <person name="Song X."/>
            <person name="Pei D."/>
        </authorList>
    </citation>
    <scope>NUCLEOTIDE SEQUENCE [LARGE SCALE GENOMIC DNA]</scope>
    <source>
        <strain evidence="1">Sxm20200214</strain>
        <tissue evidence="1">Leaf</tissue>
    </source>
</reference>
<sequence>MEVESATQCFSEANLLSRNSFISVFKGTVRDGSLVAIRSINISSCKNEEVVDFLNGVKLLSLMSRKNVGSIFKILQNVHT</sequence>
<accession>A0A8X7TF38</accession>